<feature type="non-terminal residue" evidence="2">
    <location>
        <position position="58"/>
    </location>
</feature>
<protein>
    <submittedName>
        <fullName evidence="2">Uncharacterized protein</fullName>
    </submittedName>
</protein>
<reference evidence="2" key="2">
    <citation type="submission" date="2023-04" db="EMBL/GenBank/DDBJ databases">
        <authorList>
            <person name="Bu L."/>
            <person name="Lu L."/>
            <person name="Laidemitt M.R."/>
            <person name="Zhang S.M."/>
            <person name="Mutuku M."/>
            <person name="Mkoji G."/>
            <person name="Steinauer M."/>
            <person name="Loker E.S."/>
        </authorList>
    </citation>
    <scope>NUCLEOTIDE SEQUENCE</scope>
    <source>
        <strain evidence="2">KasaAsao</strain>
        <tissue evidence="2">Whole Snail</tissue>
    </source>
</reference>
<evidence type="ECO:0000313" key="2">
    <source>
        <dbReference type="EMBL" id="KAK0054249.1"/>
    </source>
</evidence>
<reference evidence="2" key="1">
    <citation type="journal article" date="2023" name="PLoS Negl. Trop. Dis.">
        <title>A genome sequence for Biomphalaria pfeifferi, the major vector snail for the human-infecting parasite Schistosoma mansoni.</title>
        <authorList>
            <person name="Bu L."/>
            <person name="Lu L."/>
            <person name="Laidemitt M.R."/>
            <person name="Zhang S.M."/>
            <person name="Mutuku M."/>
            <person name="Mkoji G."/>
            <person name="Steinauer M."/>
            <person name="Loker E.S."/>
        </authorList>
    </citation>
    <scope>NUCLEOTIDE SEQUENCE</scope>
    <source>
        <strain evidence="2">KasaAsao</strain>
    </source>
</reference>
<name>A0AAD8BI68_BIOPF</name>
<dbReference type="Proteomes" id="UP001233172">
    <property type="component" value="Unassembled WGS sequence"/>
</dbReference>
<organism evidence="2 3">
    <name type="scientific">Biomphalaria pfeifferi</name>
    <name type="common">Bloodfluke planorb</name>
    <name type="synonym">Freshwater snail</name>
    <dbReference type="NCBI Taxonomy" id="112525"/>
    <lineage>
        <taxon>Eukaryota</taxon>
        <taxon>Metazoa</taxon>
        <taxon>Spiralia</taxon>
        <taxon>Lophotrochozoa</taxon>
        <taxon>Mollusca</taxon>
        <taxon>Gastropoda</taxon>
        <taxon>Heterobranchia</taxon>
        <taxon>Euthyneura</taxon>
        <taxon>Panpulmonata</taxon>
        <taxon>Hygrophila</taxon>
        <taxon>Lymnaeoidea</taxon>
        <taxon>Planorbidae</taxon>
        <taxon>Biomphalaria</taxon>
    </lineage>
</organism>
<feature type="non-terminal residue" evidence="2">
    <location>
        <position position="1"/>
    </location>
</feature>
<sequence length="58" mass="6291">QLTGCRLQCRCENKWLATSGIVNDTSTLKCIEDANSNRNSSTGSNSVTFSSSVEMNKC</sequence>
<evidence type="ECO:0000256" key="1">
    <source>
        <dbReference type="SAM" id="MobiDB-lite"/>
    </source>
</evidence>
<feature type="region of interest" description="Disordered" evidence="1">
    <location>
        <begin position="37"/>
        <end position="58"/>
    </location>
</feature>
<dbReference type="AlphaFoldDB" id="A0AAD8BI68"/>
<keyword evidence="3" id="KW-1185">Reference proteome</keyword>
<evidence type="ECO:0000313" key="3">
    <source>
        <dbReference type="Proteomes" id="UP001233172"/>
    </source>
</evidence>
<comment type="caution">
    <text evidence="2">The sequence shown here is derived from an EMBL/GenBank/DDBJ whole genome shotgun (WGS) entry which is preliminary data.</text>
</comment>
<gene>
    <name evidence="2" type="ORF">Bpfe_016313</name>
</gene>
<accession>A0AAD8BI68</accession>
<dbReference type="EMBL" id="JASAOG010000079">
    <property type="protein sequence ID" value="KAK0054249.1"/>
    <property type="molecule type" value="Genomic_DNA"/>
</dbReference>
<proteinExistence type="predicted"/>